<evidence type="ECO:0000256" key="5">
    <source>
        <dbReference type="ARBA" id="ARBA00022989"/>
    </source>
</evidence>
<comment type="subcellular location">
    <subcellularLocation>
        <location evidence="1">Membrane</location>
    </subcellularLocation>
</comment>
<evidence type="ECO:0000256" key="6">
    <source>
        <dbReference type="ARBA" id="ARBA00023136"/>
    </source>
</evidence>
<keyword evidence="2" id="KW-1003">Cell membrane</keyword>
<evidence type="ECO:0000256" key="7">
    <source>
        <dbReference type="ARBA" id="ARBA00023306"/>
    </source>
</evidence>
<dbReference type="AlphaFoldDB" id="A0A1M6APZ6"/>
<keyword evidence="5 8" id="KW-1133">Transmembrane helix</keyword>
<evidence type="ECO:0000313" key="10">
    <source>
        <dbReference type="EMBL" id="SHI38477.1"/>
    </source>
</evidence>
<keyword evidence="11" id="KW-1185">Reference proteome</keyword>
<evidence type="ECO:0000256" key="2">
    <source>
        <dbReference type="ARBA" id="ARBA00022475"/>
    </source>
</evidence>
<dbReference type="PANTHER" id="PTHR37820">
    <property type="entry name" value="CELL DIVISION PROTEIN DIVIB"/>
    <property type="match status" value="1"/>
</dbReference>
<dbReference type="Gene3D" id="3.10.20.310">
    <property type="entry name" value="membrane protein fhac"/>
    <property type="match status" value="1"/>
</dbReference>
<dbReference type="OrthoDB" id="9790760at2"/>
<gene>
    <name evidence="10" type="ORF">SAMN02745244_00233</name>
</gene>
<dbReference type="PANTHER" id="PTHR37820:SF1">
    <property type="entry name" value="CELL DIVISION PROTEIN FTSQ"/>
    <property type="match status" value="1"/>
</dbReference>
<evidence type="ECO:0000259" key="9">
    <source>
        <dbReference type="PROSITE" id="PS51779"/>
    </source>
</evidence>
<feature type="domain" description="POTRA" evidence="9">
    <location>
        <begin position="52"/>
        <end position="120"/>
    </location>
</feature>
<dbReference type="InterPro" id="IPR050487">
    <property type="entry name" value="FtsQ_DivIB"/>
</dbReference>
<dbReference type="Pfam" id="PF08478">
    <property type="entry name" value="POTRA_1"/>
    <property type="match status" value="1"/>
</dbReference>
<feature type="transmembrane region" description="Helical" evidence="8">
    <location>
        <begin position="26"/>
        <end position="47"/>
    </location>
</feature>
<name>A0A1M6APZ6_9ACTN</name>
<keyword evidence="6 8" id="KW-0472">Membrane</keyword>
<evidence type="ECO:0000256" key="8">
    <source>
        <dbReference type="SAM" id="Phobius"/>
    </source>
</evidence>
<proteinExistence type="predicted"/>
<dbReference type="PROSITE" id="PS51779">
    <property type="entry name" value="POTRA"/>
    <property type="match status" value="1"/>
</dbReference>
<dbReference type="Proteomes" id="UP000184512">
    <property type="component" value="Unassembled WGS sequence"/>
</dbReference>
<evidence type="ECO:0000256" key="3">
    <source>
        <dbReference type="ARBA" id="ARBA00022618"/>
    </source>
</evidence>
<dbReference type="Pfam" id="PF03799">
    <property type="entry name" value="FtsQ_DivIB_C"/>
    <property type="match status" value="1"/>
</dbReference>
<evidence type="ECO:0000256" key="4">
    <source>
        <dbReference type="ARBA" id="ARBA00022692"/>
    </source>
</evidence>
<dbReference type="InterPro" id="IPR034746">
    <property type="entry name" value="POTRA"/>
</dbReference>
<dbReference type="InterPro" id="IPR005548">
    <property type="entry name" value="Cell_div_FtsQ/DivIB_C"/>
</dbReference>
<organism evidence="10 11">
    <name type="scientific">Tessaracoccus bendigoensis DSM 12906</name>
    <dbReference type="NCBI Taxonomy" id="1123357"/>
    <lineage>
        <taxon>Bacteria</taxon>
        <taxon>Bacillati</taxon>
        <taxon>Actinomycetota</taxon>
        <taxon>Actinomycetes</taxon>
        <taxon>Propionibacteriales</taxon>
        <taxon>Propionibacteriaceae</taxon>
        <taxon>Tessaracoccus</taxon>
    </lineage>
</organism>
<evidence type="ECO:0000313" key="11">
    <source>
        <dbReference type="Proteomes" id="UP000184512"/>
    </source>
</evidence>
<evidence type="ECO:0000256" key="1">
    <source>
        <dbReference type="ARBA" id="ARBA00004370"/>
    </source>
</evidence>
<reference evidence="10 11" key="1">
    <citation type="submission" date="2016-11" db="EMBL/GenBank/DDBJ databases">
        <authorList>
            <person name="Jaros S."/>
            <person name="Januszkiewicz K."/>
            <person name="Wedrychowicz H."/>
        </authorList>
    </citation>
    <scope>NUCLEOTIDE SEQUENCE [LARGE SCALE GENOMIC DNA]</scope>
    <source>
        <strain evidence="10 11">DSM 12906</strain>
    </source>
</reference>
<dbReference type="RefSeq" id="WP_073185653.1">
    <property type="nucleotide sequence ID" value="NZ_FQZG01000005.1"/>
</dbReference>
<keyword evidence="4 8" id="KW-0812">Transmembrane</keyword>
<dbReference type="GO" id="GO:0005886">
    <property type="term" value="C:plasma membrane"/>
    <property type="evidence" value="ECO:0007669"/>
    <property type="project" value="TreeGrafter"/>
</dbReference>
<accession>A0A1M6APZ6</accession>
<dbReference type="GO" id="GO:0051301">
    <property type="term" value="P:cell division"/>
    <property type="evidence" value="ECO:0007669"/>
    <property type="project" value="UniProtKB-KW"/>
</dbReference>
<sequence length="242" mass="26148">MSQPLPPGAFARALKDKRERQRRRRLWTAGIASGLVLTIGVLIYLFWFSPVFATREVQVTGAKLLTADEVRTAADVELGVPVLRQDGDAIAERVRTLPEVRDVSVVTALPGSVIVNVEERTLLYQLVGSGSVQWVDAEGVVFGSSPQASDGVIQVSSSDPNDRLRADIATVVTHLPDAVRGDVVEFTAPSVDRISFKLTDGRQVIWGSAEESELKSEVLAALLSVEASVYDVSAPRSPITKK</sequence>
<dbReference type="STRING" id="1123357.SAMN02745244_00233"/>
<keyword evidence="3 10" id="KW-0132">Cell division</keyword>
<dbReference type="EMBL" id="FQZG01000005">
    <property type="protein sequence ID" value="SHI38477.1"/>
    <property type="molecule type" value="Genomic_DNA"/>
</dbReference>
<keyword evidence="7" id="KW-0131">Cell cycle</keyword>
<dbReference type="InterPro" id="IPR013685">
    <property type="entry name" value="POTRA_FtsQ_type"/>
</dbReference>
<protein>
    <submittedName>
        <fullName evidence="10">Cell division protein FtsQ</fullName>
    </submittedName>
</protein>